<dbReference type="RefSeq" id="WP_345008686.1">
    <property type="nucleotide sequence ID" value="NZ_BAAAZY010000003.1"/>
</dbReference>
<keyword evidence="1" id="KW-0472">Membrane</keyword>
<comment type="caution">
    <text evidence="2">The sequence shown here is derived from an EMBL/GenBank/DDBJ whole genome shotgun (WGS) entry which is preliminary data.</text>
</comment>
<keyword evidence="1" id="KW-0812">Transmembrane</keyword>
<feature type="transmembrane region" description="Helical" evidence="1">
    <location>
        <begin position="54"/>
        <end position="75"/>
    </location>
</feature>
<evidence type="ECO:0000313" key="2">
    <source>
        <dbReference type="EMBL" id="GAA4041790.1"/>
    </source>
</evidence>
<evidence type="ECO:0000313" key="3">
    <source>
        <dbReference type="Proteomes" id="UP001499984"/>
    </source>
</evidence>
<keyword evidence="1" id="KW-1133">Transmembrane helix</keyword>
<keyword evidence="3" id="KW-1185">Reference proteome</keyword>
<accession>A0ABP7UEY8</accession>
<name>A0ABP7UEY8_9ACTN</name>
<dbReference type="Proteomes" id="UP001499984">
    <property type="component" value="Unassembled WGS sequence"/>
</dbReference>
<sequence>MFGTLLESVGKDTTSKWLTLIRAPAVVFWVIGAFTWWLAHPDVDVRAWLRREDAVTLLALLVVAAALLIGTSVLMDQLARPLLRLLEGYWPPWLWLRPFRIRLIARAIDRQREWYGEWRRLDDSRPAATAASGPTPTPSKEVAASAISDHRQVVLDQLVHEFPADEVSTMPTRVGNILRSSETYPKERYGLDAVIVWPALWLVLPETTRDALGVCRRSLDQSVSVVVALAATLVWLPWSWLVLIPAVLGPPVVHQVFVIPRAQAFAQVVRASFDIHRLAVYTSLRFPTPTDPDAEPTAGAHLTSYLWRGFSPQGLTFTPASPEPPPPAGSGPL</sequence>
<evidence type="ECO:0000256" key="1">
    <source>
        <dbReference type="SAM" id="Phobius"/>
    </source>
</evidence>
<reference evidence="3" key="1">
    <citation type="journal article" date="2019" name="Int. J. Syst. Evol. Microbiol.">
        <title>The Global Catalogue of Microorganisms (GCM) 10K type strain sequencing project: providing services to taxonomists for standard genome sequencing and annotation.</title>
        <authorList>
            <consortium name="The Broad Institute Genomics Platform"/>
            <consortium name="The Broad Institute Genome Sequencing Center for Infectious Disease"/>
            <person name="Wu L."/>
            <person name="Ma J."/>
        </authorList>
    </citation>
    <scope>NUCLEOTIDE SEQUENCE [LARGE SCALE GENOMIC DNA]</scope>
    <source>
        <strain evidence="3">JCM 16925</strain>
    </source>
</reference>
<feature type="transmembrane region" description="Helical" evidence="1">
    <location>
        <begin position="225"/>
        <end position="248"/>
    </location>
</feature>
<proteinExistence type="predicted"/>
<organism evidence="2 3">
    <name type="scientific">Streptomyces shaanxiensis</name>
    <dbReference type="NCBI Taxonomy" id="653357"/>
    <lineage>
        <taxon>Bacteria</taxon>
        <taxon>Bacillati</taxon>
        <taxon>Actinomycetota</taxon>
        <taxon>Actinomycetes</taxon>
        <taxon>Kitasatosporales</taxon>
        <taxon>Streptomycetaceae</taxon>
        <taxon>Streptomyces</taxon>
    </lineage>
</organism>
<feature type="transmembrane region" description="Helical" evidence="1">
    <location>
        <begin position="20"/>
        <end position="39"/>
    </location>
</feature>
<dbReference type="EMBL" id="BAAAZY010000003">
    <property type="protein sequence ID" value="GAA4041790.1"/>
    <property type="molecule type" value="Genomic_DNA"/>
</dbReference>
<protein>
    <submittedName>
        <fullName evidence="2">Uncharacterized protein</fullName>
    </submittedName>
</protein>
<gene>
    <name evidence="2" type="ORF">GCM10022233_08280</name>
</gene>